<organism evidence="2 3">
    <name type="scientific">Staphylotrichum longicolle</name>
    <dbReference type="NCBI Taxonomy" id="669026"/>
    <lineage>
        <taxon>Eukaryota</taxon>
        <taxon>Fungi</taxon>
        <taxon>Dikarya</taxon>
        <taxon>Ascomycota</taxon>
        <taxon>Pezizomycotina</taxon>
        <taxon>Sordariomycetes</taxon>
        <taxon>Sordariomycetidae</taxon>
        <taxon>Sordariales</taxon>
        <taxon>Chaetomiaceae</taxon>
        <taxon>Staphylotrichum</taxon>
    </lineage>
</organism>
<reference evidence="2" key="1">
    <citation type="submission" date="2023-02" db="EMBL/GenBank/DDBJ databases">
        <authorList>
            <person name="Palmer J.M."/>
        </authorList>
    </citation>
    <scope>NUCLEOTIDE SEQUENCE</scope>
    <source>
        <strain evidence="2">FW57</strain>
    </source>
</reference>
<evidence type="ECO:0000313" key="2">
    <source>
        <dbReference type="EMBL" id="KAG7285392.1"/>
    </source>
</evidence>
<feature type="region of interest" description="Disordered" evidence="1">
    <location>
        <begin position="226"/>
        <end position="260"/>
    </location>
</feature>
<keyword evidence="3" id="KW-1185">Reference proteome</keyword>
<gene>
    <name evidence="2" type="ORF">NEMBOFW57_010019</name>
</gene>
<feature type="compositionally biased region" description="Basic and acidic residues" evidence="1">
    <location>
        <begin position="183"/>
        <end position="205"/>
    </location>
</feature>
<feature type="region of interest" description="Disordered" evidence="1">
    <location>
        <begin position="178"/>
        <end position="211"/>
    </location>
</feature>
<comment type="caution">
    <text evidence="2">The sequence shown here is derived from an EMBL/GenBank/DDBJ whole genome shotgun (WGS) entry which is preliminary data.</text>
</comment>
<sequence>MQKPNPKANLNHHPANPPSRYNEPDANGIISLDPSSPLQPQPLIRDILRTRHCVPGSVFLVESVERSIPVPDPDPDTDSDPDPSSTPPPPPPDGRRRRRPRSRGGRSRLMRTVRLILGDGEYCIQAFLKGEAHWLVDSGVVQEGCYVRVDRFEEYKGILRREREVEREKERQLEMGKVVGQGSEEKGGVGPIRDDGVEDESGNREEYEDDEIIEQLIADEEGGENMAEVTEQTAGPHPSKHAKDTPSNPPPPRQNDPDELEYISDSDLAFETLTISAERVSQRRIAPTAPDARKEPQAANLTPLASIPHLRYRQNWMINVLAVLTSLDGVEPSYIGPSYRQRTARITDASVPDRQIHLTVYLDPEEFAPEVGGVVLLLGVKNHLFEGGSLRKYVSDGLARGERWWVGRPEAWGGVRRRWAG</sequence>
<name>A0AAD4HV74_9PEZI</name>
<evidence type="ECO:0000256" key="1">
    <source>
        <dbReference type="SAM" id="MobiDB-lite"/>
    </source>
</evidence>
<dbReference type="Proteomes" id="UP001197093">
    <property type="component" value="Unassembled WGS sequence"/>
</dbReference>
<dbReference type="EMBL" id="JAHCVI010000005">
    <property type="protein sequence ID" value="KAG7285392.1"/>
    <property type="molecule type" value="Genomic_DNA"/>
</dbReference>
<feature type="region of interest" description="Disordered" evidence="1">
    <location>
        <begin position="64"/>
        <end position="107"/>
    </location>
</feature>
<accession>A0AAD4HV74</accession>
<dbReference type="AlphaFoldDB" id="A0AAD4HV74"/>
<feature type="compositionally biased region" description="Low complexity" evidence="1">
    <location>
        <begin position="29"/>
        <end position="41"/>
    </location>
</feature>
<proteinExistence type="predicted"/>
<feature type="compositionally biased region" description="Basic residues" evidence="1">
    <location>
        <begin position="95"/>
        <end position="107"/>
    </location>
</feature>
<evidence type="ECO:0000313" key="3">
    <source>
        <dbReference type="Proteomes" id="UP001197093"/>
    </source>
</evidence>
<feature type="region of interest" description="Disordered" evidence="1">
    <location>
        <begin position="1"/>
        <end position="41"/>
    </location>
</feature>
<protein>
    <submittedName>
        <fullName evidence="2">Uncharacterized protein</fullName>
    </submittedName>
</protein>